<organism evidence="2 3">
    <name type="scientific">Shimia marina</name>
    <dbReference type="NCBI Taxonomy" id="321267"/>
    <lineage>
        <taxon>Bacteria</taxon>
        <taxon>Pseudomonadati</taxon>
        <taxon>Pseudomonadota</taxon>
        <taxon>Alphaproteobacteria</taxon>
        <taxon>Rhodobacterales</taxon>
        <taxon>Roseobacteraceae</taxon>
    </lineage>
</organism>
<keyword evidence="3" id="KW-1185">Reference proteome</keyword>
<dbReference type="AlphaFoldDB" id="A0A0P1ETH6"/>
<dbReference type="RefSeq" id="WP_058241069.1">
    <property type="nucleotide sequence ID" value="NZ_CYPW01000032.1"/>
</dbReference>
<gene>
    <name evidence="2" type="ORF">SHM7688_03371</name>
</gene>
<dbReference type="Proteomes" id="UP000054823">
    <property type="component" value="Unassembled WGS sequence"/>
</dbReference>
<evidence type="ECO:0000313" key="2">
    <source>
        <dbReference type="EMBL" id="CUH53902.1"/>
    </source>
</evidence>
<evidence type="ECO:0000256" key="1">
    <source>
        <dbReference type="SAM" id="SignalP"/>
    </source>
</evidence>
<evidence type="ECO:0000313" key="3">
    <source>
        <dbReference type="Proteomes" id="UP000054823"/>
    </source>
</evidence>
<protein>
    <recommendedName>
        <fullName evidence="4">Autotransporter domain-containing protein</fullName>
    </recommendedName>
</protein>
<accession>A0A0P1ETH6</accession>
<keyword evidence="1" id="KW-0732">Signal</keyword>
<reference evidence="2 3" key="1">
    <citation type="submission" date="2015-09" db="EMBL/GenBank/DDBJ databases">
        <authorList>
            <consortium name="Swine Surveillance"/>
        </authorList>
    </citation>
    <scope>NUCLEOTIDE SEQUENCE [LARGE SCALE GENOMIC DNA]</scope>
    <source>
        <strain evidence="2 3">CECT 7688</strain>
    </source>
</reference>
<dbReference type="OrthoDB" id="7176850at2"/>
<dbReference type="EMBL" id="CYPW01000032">
    <property type="protein sequence ID" value="CUH53902.1"/>
    <property type="molecule type" value="Genomic_DNA"/>
</dbReference>
<sequence length="611" mass="63930">MRIAAAVMLLALSGAALPSFAEEFTVTGPTAVTNGGNTIDGDDTLTIDDTASIVTSGSSAIVTTGDNNTIINRGLVSSDVNAVDPNGDRVTITIINHGTIRSGADAIDVQNDDSVDITNYGTISARTYPIDVFNSPSVVVRNFGTIRNDETSSARNVLDLDGDNSAGSAGYVYNAGTITNGAVDAAIYLRDFNEVAVVNSGTLTRVGTPTNNQGLIEVVDAADGLTLHNSGRILALGGGVALEYANDGRSDTYFLDGSVISGSTYFNGSSIENAHFHFGAGVSGRYQFGGFSSSGFVSTPGNQPGDLASINVENGAYVINGDYLNVVDLSLQNATTRNVVGLLGQLHHRGRLTSDGITTSDAIGDGENWFGVFGYYSDSSDASFAGDYSGAGVGVQRGGQLSNGLDYYLGATALNSDSEADVGFDSTGYGLVAGLSQVKPTGLGWSLDVGVMHLNSERTINDTTVVATGLDSAEEDYLVGYVSPALQFHNVLGFQEMISLRYAAIVQESQDYAFASTTQRIGSSVAHYVAAEFVKAVELNNGMIFDYGFTIGSTNTSDTDIRVDGLTNTAADRSWGEGEAMVGLTIGQLRSELRRSSEGRTVVSFDWQQTF</sequence>
<evidence type="ECO:0008006" key="4">
    <source>
        <dbReference type="Google" id="ProtNLM"/>
    </source>
</evidence>
<name>A0A0P1ETH6_9RHOB</name>
<dbReference type="STRING" id="321267.SHM7688_03371"/>
<feature type="chain" id="PRO_5006061939" description="Autotransporter domain-containing protein" evidence="1">
    <location>
        <begin position="22"/>
        <end position="611"/>
    </location>
</feature>
<proteinExistence type="predicted"/>
<feature type="signal peptide" evidence="1">
    <location>
        <begin position="1"/>
        <end position="21"/>
    </location>
</feature>